<dbReference type="Proteomes" id="UP000275385">
    <property type="component" value="Unassembled WGS sequence"/>
</dbReference>
<accession>A0A420Y7I8</accession>
<proteinExistence type="predicted"/>
<keyword evidence="3" id="KW-1185">Reference proteome</keyword>
<comment type="caution">
    <text evidence="2">The sequence shown here is derived from an EMBL/GenBank/DDBJ whole genome shotgun (WGS) entry which is preliminary data.</text>
</comment>
<sequence>MLRVDPSVITLTTGEVKAAEHRRRFRKHLERTTTFTGWGGKQVDGLQNIERGKASQSPATFGTAVKSEAGQFTTQDTDQRVLESVPPQSPRSPGDIIARVFATTSPAQERAQQRDDDYAEGSSPMPRLLGMTPRRLGPAVTFPATSPSHQFELGNHRPTEGVESMEPVVATGIASSATESPNLPLLFSGATHVDSVESTPPLPTGDRDELPSTQYDPVPRSIRAFRPATPARRSSLNPEFNIRSLDGESRQSTHQITPERTYAAEDVQPWVKAPNNTKNNSSHTSGTNQSNTEPTTGTSPSLR</sequence>
<feature type="region of interest" description="Disordered" evidence="1">
    <location>
        <begin position="193"/>
        <end position="303"/>
    </location>
</feature>
<organism evidence="2 3">
    <name type="scientific">Coniochaeta pulveracea</name>
    <dbReference type="NCBI Taxonomy" id="177199"/>
    <lineage>
        <taxon>Eukaryota</taxon>
        <taxon>Fungi</taxon>
        <taxon>Dikarya</taxon>
        <taxon>Ascomycota</taxon>
        <taxon>Pezizomycotina</taxon>
        <taxon>Sordariomycetes</taxon>
        <taxon>Sordariomycetidae</taxon>
        <taxon>Coniochaetales</taxon>
        <taxon>Coniochaetaceae</taxon>
        <taxon>Coniochaeta</taxon>
    </lineage>
</organism>
<evidence type="ECO:0000256" key="1">
    <source>
        <dbReference type="SAM" id="MobiDB-lite"/>
    </source>
</evidence>
<gene>
    <name evidence="2" type="ORF">DL546_003518</name>
</gene>
<feature type="compositionally biased region" description="Polar residues" evidence="1">
    <location>
        <begin position="274"/>
        <end position="303"/>
    </location>
</feature>
<name>A0A420Y7I8_9PEZI</name>
<reference evidence="2 3" key="1">
    <citation type="submission" date="2018-08" db="EMBL/GenBank/DDBJ databases">
        <title>Draft genome of the lignicolous fungus Coniochaeta pulveracea.</title>
        <authorList>
            <person name="Borstlap C.J."/>
            <person name="De Witt R.N."/>
            <person name="Botha A."/>
            <person name="Volschenk H."/>
        </authorList>
    </citation>
    <scope>NUCLEOTIDE SEQUENCE [LARGE SCALE GENOMIC DNA]</scope>
    <source>
        <strain evidence="2 3">CAB683</strain>
    </source>
</reference>
<dbReference type="AlphaFoldDB" id="A0A420Y7I8"/>
<feature type="region of interest" description="Disordered" evidence="1">
    <location>
        <begin position="70"/>
        <end position="130"/>
    </location>
</feature>
<evidence type="ECO:0000313" key="2">
    <source>
        <dbReference type="EMBL" id="RKU43858.1"/>
    </source>
</evidence>
<dbReference type="EMBL" id="QVQW01000037">
    <property type="protein sequence ID" value="RKU43858.1"/>
    <property type="molecule type" value="Genomic_DNA"/>
</dbReference>
<dbReference type="OrthoDB" id="3437607at2759"/>
<evidence type="ECO:0000313" key="3">
    <source>
        <dbReference type="Proteomes" id="UP000275385"/>
    </source>
</evidence>
<protein>
    <submittedName>
        <fullName evidence="2">Uncharacterized protein</fullName>
    </submittedName>
</protein>